<reference evidence="1 2" key="1">
    <citation type="journal article" date="2023" name="G3 (Bethesda)">
        <title>A chromosome-length genome assembly and annotation of blackberry (Rubus argutus, cv. 'Hillquist').</title>
        <authorList>
            <person name="Bruna T."/>
            <person name="Aryal R."/>
            <person name="Dudchenko O."/>
            <person name="Sargent D.J."/>
            <person name="Mead D."/>
            <person name="Buti M."/>
            <person name="Cavallini A."/>
            <person name="Hytonen T."/>
            <person name="Andres J."/>
            <person name="Pham M."/>
            <person name="Weisz D."/>
            <person name="Mascagni F."/>
            <person name="Usai G."/>
            <person name="Natali L."/>
            <person name="Bassil N."/>
            <person name="Fernandez G.E."/>
            <person name="Lomsadze A."/>
            <person name="Armour M."/>
            <person name="Olukolu B."/>
            <person name="Poorten T."/>
            <person name="Britton C."/>
            <person name="Davik J."/>
            <person name="Ashrafi H."/>
            <person name="Aiden E.L."/>
            <person name="Borodovsky M."/>
            <person name="Worthington M."/>
        </authorList>
    </citation>
    <scope>NUCLEOTIDE SEQUENCE [LARGE SCALE GENOMIC DNA]</scope>
    <source>
        <strain evidence="1">PI 553951</strain>
    </source>
</reference>
<sequence length="98" mass="10862">MVPTATHQACNHATTTMTDIIRASALLLPFQFHHHSITMATPPFFLSVPFNFTKSPICKFTDPSSNHRAHAPNPHRHLCVLSHTATPSPHCHLAAVHR</sequence>
<evidence type="ECO:0000313" key="2">
    <source>
        <dbReference type="Proteomes" id="UP001457282"/>
    </source>
</evidence>
<keyword evidence="2" id="KW-1185">Reference proteome</keyword>
<organism evidence="1 2">
    <name type="scientific">Rubus argutus</name>
    <name type="common">Southern blackberry</name>
    <dbReference type="NCBI Taxonomy" id="59490"/>
    <lineage>
        <taxon>Eukaryota</taxon>
        <taxon>Viridiplantae</taxon>
        <taxon>Streptophyta</taxon>
        <taxon>Embryophyta</taxon>
        <taxon>Tracheophyta</taxon>
        <taxon>Spermatophyta</taxon>
        <taxon>Magnoliopsida</taxon>
        <taxon>eudicotyledons</taxon>
        <taxon>Gunneridae</taxon>
        <taxon>Pentapetalae</taxon>
        <taxon>rosids</taxon>
        <taxon>fabids</taxon>
        <taxon>Rosales</taxon>
        <taxon>Rosaceae</taxon>
        <taxon>Rosoideae</taxon>
        <taxon>Rosoideae incertae sedis</taxon>
        <taxon>Rubus</taxon>
    </lineage>
</organism>
<evidence type="ECO:0000313" key="1">
    <source>
        <dbReference type="EMBL" id="KAK9926124.1"/>
    </source>
</evidence>
<protein>
    <submittedName>
        <fullName evidence="1">Uncharacterized protein</fullName>
    </submittedName>
</protein>
<dbReference type="AlphaFoldDB" id="A0AAW1WMR4"/>
<gene>
    <name evidence="1" type="ORF">M0R45_023370</name>
</gene>
<name>A0AAW1WMR4_RUBAR</name>
<dbReference type="Proteomes" id="UP001457282">
    <property type="component" value="Unassembled WGS sequence"/>
</dbReference>
<dbReference type="EMBL" id="JBEDUW010000005">
    <property type="protein sequence ID" value="KAK9926124.1"/>
    <property type="molecule type" value="Genomic_DNA"/>
</dbReference>
<comment type="caution">
    <text evidence="1">The sequence shown here is derived from an EMBL/GenBank/DDBJ whole genome shotgun (WGS) entry which is preliminary data.</text>
</comment>
<accession>A0AAW1WMR4</accession>
<proteinExistence type="predicted"/>